<proteinExistence type="predicted"/>
<accession>A0A9D7JZF0</accession>
<dbReference type="EMBL" id="JADJUC010000004">
    <property type="protein sequence ID" value="MBK8523579.1"/>
    <property type="molecule type" value="Genomic_DNA"/>
</dbReference>
<evidence type="ECO:0000313" key="4">
    <source>
        <dbReference type="Proteomes" id="UP000886689"/>
    </source>
</evidence>
<evidence type="ECO:0000313" key="3">
    <source>
        <dbReference type="EMBL" id="MBK8523579.1"/>
    </source>
</evidence>
<feature type="signal peptide" evidence="2">
    <location>
        <begin position="1"/>
        <end position="20"/>
    </location>
</feature>
<evidence type="ECO:0008006" key="5">
    <source>
        <dbReference type="Google" id="ProtNLM"/>
    </source>
</evidence>
<organism evidence="3 4">
    <name type="scientific">Candidatus Proximibacter danicus</name>
    <dbReference type="NCBI Taxonomy" id="2954365"/>
    <lineage>
        <taxon>Bacteria</taxon>
        <taxon>Pseudomonadati</taxon>
        <taxon>Pseudomonadota</taxon>
        <taxon>Betaproteobacteria</taxon>
        <taxon>Candidatus Proximibacter</taxon>
    </lineage>
</organism>
<gene>
    <name evidence="3" type="ORF">IPL58_05305</name>
</gene>
<reference evidence="3" key="1">
    <citation type="submission" date="2020-10" db="EMBL/GenBank/DDBJ databases">
        <title>Connecting structure to function with the recovery of over 1000 high-quality activated sludge metagenome-assembled genomes encoding full-length rRNA genes using long-read sequencing.</title>
        <authorList>
            <person name="Singleton C.M."/>
            <person name="Petriglieri F."/>
            <person name="Kristensen J.M."/>
            <person name="Kirkegaard R.H."/>
            <person name="Michaelsen T.Y."/>
            <person name="Andersen M.H."/>
            <person name="Karst S.M."/>
            <person name="Dueholm M.S."/>
            <person name="Nielsen P.H."/>
            <person name="Albertsen M."/>
        </authorList>
    </citation>
    <scope>NUCLEOTIDE SEQUENCE</scope>
    <source>
        <strain evidence="3">Hirt_18-Q3-R61-65_BATAC.395</strain>
    </source>
</reference>
<sequence length="127" mass="13249">MKRFLILLLIALLPLQMSWAAVNGACGPDSGKSSSVTHAHEAHPGGAGEHGLHHGMVVNTQDAATSDGGQCERDCGTCHIGCCTPLASQVSLLTLSTHNTAPDSFTSLLLPSPASQRPERPKWLSLA</sequence>
<dbReference type="AlphaFoldDB" id="A0A9D7JZF0"/>
<evidence type="ECO:0000256" key="1">
    <source>
        <dbReference type="SAM" id="MobiDB-lite"/>
    </source>
</evidence>
<feature type="region of interest" description="Disordered" evidence="1">
    <location>
        <begin position="30"/>
        <end position="53"/>
    </location>
</feature>
<comment type="caution">
    <text evidence="3">The sequence shown here is derived from an EMBL/GenBank/DDBJ whole genome shotgun (WGS) entry which is preliminary data.</text>
</comment>
<feature type="chain" id="PRO_5038811465" description="DUF2946 domain-containing protein" evidence="2">
    <location>
        <begin position="21"/>
        <end position="127"/>
    </location>
</feature>
<dbReference type="Proteomes" id="UP000886689">
    <property type="component" value="Unassembled WGS sequence"/>
</dbReference>
<keyword evidence="2" id="KW-0732">Signal</keyword>
<protein>
    <recommendedName>
        <fullName evidence="5">DUF2946 domain-containing protein</fullName>
    </recommendedName>
</protein>
<evidence type="ECO:0000256" key="2">
    <source>
        <dbReference type="SAM" id="SignalP"/>
    </source>
</evidence>
<name>A0A9D7JZF0_9PROT</name>